<dbReference type="AlphaFoldDB" id="A0A8X6MC38"/>
<proteinExistence type="predicted"/>
<dbReference type="Gene3D" id="3.30.710.10">
    <property type="entry name" value="Potassium Channel Kv1.1, Chain A"/>
    <property type="match status" value="1"/>
</dbReference>
<dbReference type="InterPro" id="IPR011333">
    <property type="entry name" value="SKP1/BTB/POZ_sf"/>
</dbReference>
<dbReference type="Pfam" id="PF00651">
    <property type="entry name" value="BTB"/>
    <property type="match status" value="1"/>
</dbReference>
<gene>
    <name evidence="2" type="primary">Tdpoz3_18</name>
    <name evidence="2" type="ORF">NPIL_279111</name>
</gene>
<name>A0A8X6MC38_NEPPI</name>
<dbReference type="PROSITE" id="PS50097">
    <property type="entry name" value="BTB"/>
    <property type="match status" value="1"/>
</dbReference>
<evidence type="ECO:0000313" key="2">
    <source>
        <dbReference type="EMBL" id="GFS45245.1"/>
    </source>
</evidence>
<sequence length="398" mass="45357">MANKDERGDNACVTVYWNLENLRYSSSNTEEIETPYFTAESLQNSEWCLMLCTKDLYTHNTIGFSLMRSTENVVPDINIDFEFVFLSEDGSVFKIDKREGITFSQTLCDFYSTFALPKEIEIAATDEFLAPLDVLRIRFRIWMHDETTLKSIQIFARTVIEVEYASLILEVKNFSDCPNTAIEHKSFIANTSIFFILSPDTNEKDENVDMGISLGEGDGLFLFCMSYLFDKYGNTLNCGMMKYSSAELLDGVSYELPLTVRNLFENKDFYLKNDVLSLKCECIITKGTPFTTIERYESRDVSPTLLKASSSQSVLASESTEKKANGLREDIVSLYREGILCDTELRAENKTFPAHILVLSARSPVFRVMFTEDFKEKAKGCVDIADLDSDTVHKMLRE</sequence>
<comment type="caution">
    <text evidence="2">The sequence shown here is derived from an EMBL/GenBank/DDBJ whole genome shotgun (WGS) entry which is preliminary data.</text>
</comment>
<evidence type="ECO:0000259" key="1">
    <source>
        <dbReference type="PROSITE" id="PS50097"/>
    </source>
</evidence>
<dbReference type="PANTHER" id="PTHR24413">
    <property type="entry name" value="SPECKLE-TYPE POZ PROTEIN"/>
    <property type="match status" value="1"/>
</dbReference>
<dbReference type="Proteomes" id="UP000887013">
    <property type="component" value="Unassembled WGS sequence"/>
</dbReference>
<dbReference type="SUPFAM" id="SSF54695">
    <property type="entry name" value="POZ domain"/>
    <property type="match status" value="1"/>
</dbReference>
<dbReference type="OrthoDB" id="6359816at2759"/>
<protein>
    <submittedName>
        <fullName evidence="2">TD and POZ domain-containing protein 3</fullName>
    </submittedName>
</protein>
<dbReference type="InterPro" id="IPR000210">
    <property type="entry name" value="BTB/POZ_dom"/>
</dbReference>
<dbReference type="EMBL" id="BMAW01090509">
    <property type="protein sequence ID" value="GFS45245.1"/>
    <property type="molecule type" value="Genomic_DNA"/>
</dbReference>
<evidence type="ECO:0000313" key="3">
    <source>
        <dbReference type="Proteomes" id="UP000887013"/>
    </source>
</evidence>
<reference evidence="2" key="1">
    <citation type="submission" date="2020-08" db="EMBL/GenBank/DDBJ databases">
        <title>Multicomponent nature underlies the extraordinary mechanical properties of spider dragline silk.</title>
        <authorList>
            <person name="Kono N."/>
            <person name="Nakamura H."/>
            <person name="Mori M."/>
            <person name="Yoshida Y."/>
            <person name="Ohtoshi R."/>
            <person name="Malay A.D."/>
            <person name="Moran D.A.P."/>
            <person name="Tomita M."/>
            <person name="Numata K."/>
            <person name="Arakawa K."/>
        </authorList>
    </citation>
    <scope>NUCLEOTIDE SEQUENCE</scope>
</reference>
<organism evidence="2 3">
    <name type="scientific">Nephila pilipes</name>
    <name type="common">Giant wood spider</name>
    <name type="synonym">Nephila maculata</name>
    <dbReference type="NCBI Taxonomy" id="299642"/>
    <lineage>
        <taxon>Eukaryota</taxon>
        <taxon>Metazoa</taxon>
        <taxon>Ecdysozoa</taxon>
        <taxon>Arthropoda</taxon>
        <taxon>Chelicerata</taxon>
        <taxon>Arachnida</taxon>
        <taxon>Araneae</taxon>
        <taxon>Araneomorphae</taxon>
        <taxon>Entelegynae</taxon>
        <taxon>Araneoidea</taxon>
        <taxon>Nephilidae</taxon>
        <taxon>Nephila</taxon>
    </lineage>
</organism>
<feature type="domain" description="BTB" evidence="1">
    <location>
        <begin position="341"/>
        <end position="398"/>
    </location>
</feature>
<keyword evidence="3" id="KW-1185">Reference proteome</keyword>
<dbReference type="CDD" id="cd18186">
    <property type="entry name" value="BTB_POZ_ZBTB_KLHL-like"/>
    <property type="match status" value="1"/>
</dbReference>
<accession>A0A8X6MC38</accession>